<gene>
    <name evidence="2" type="ORF">D3875_15965</name>
</gene>
<name>A0A418V9T7_9DEIO</name>
<reference evidence="2 3" key="1">
    <citation type="submission" date="2018-09" db="EMBL/GenBank/DDBJ databases">
        <authorList>
            <person name="Zhu H."/>
        </authorList>
    </citation>
    <scope>NUCLEOTIDE SEQUENCE [LARGE SCALE GENOMIC DNA]</scope>
    <source>
        <strain evidence="2 3">K2S05-167</strain>
    </source>
</reference>
<dbReference type="AlphaFoldDB" id="A0A418V9T7"/>
<keyword evidence="3" id="KW-1185">Reference proteome</keyword>
<feature type="chain" id="PRO_5019351666" evidence="1">
    <location>
        <begin position="18"/>
        <end position="130"/>
    </location>
</feature>
<feature type="signal peptide" evidence="1">
    <location>
        <begin position="1"/>
        <end position="17"/>
    </location>
</feature>
<evidence type="ECO:0000313" key="3">
    <source>
        <dbReference type="Proteomes" id="UP000286287"/>
    </source>
</evidence>
<sequence length="130" mass="14085">MTKALLLLCALTVTASAARLDIQASTTGPHFIAQPAVKARLGQLLGPVRLTRLQKDFQTVSTVQNSPKVAAFSGCQAHDCGANDAVVIYDRANDALQVVMHVKGRKFTYTEKKSFSSKFFNTDLNTLLSN</sequence>
<dbReference type="Gene3D" id="3.40.1420.10">
    <property type="entry name" value="Inhibitor of vertebrate lysozyme"/>
    <property type="match status" value="1"/>
</dbReference>
<dbReference type="EMBL" id="QYUJ01000014">
    <property type="protein sequence ID" value="RJF72816.1"/>
    <property type="molecule type" value="Genomic_DNA"/>
</dbReference>
<protein>
    <submittedName>
        <fullName evidence="2">Uncharacterized protein</fullName>
    </submittedName>
</protein>
<dbReference type="Proteomes" id="UP000286287">
    <property type="component" value="Unassembled WGS sequence"/>
</dbReference>
<keyword evidence="1" id="KW-0732">Signal</keyword>
<proteinExistence type="predicted"/>
<evidence type="ECO:0000256" key="1">
    <source>
        <dbReference type="SAM" id="SignalP"/>
    </source>
</evidence>
<dbReference type="OrthoDB" id="8858386at2"/>
<dbReference type="InterPro" id="IPR036501">
    <property type="entry name" value="Inhibitor_vert_lysozyme_sf"/>
</dbReference>
<organism evidence="2 3">
    <name type="scientific">Deinococcus cavernae</name>
    <dbReference type="NCBI Taxonomy" id="2320857"/>
    <lineage>
        <taxon>Bacteria</taxon>
        <taxon>Thermotogati</taxon>
        <taxon>Deinococcota</taxon>
        <taxon>Deinococci</taxon>
        <taxon>Deinococcales</taxon>
        <taxon>Deinococcaceae</taxon>
        <taxon>Deinococcus</taxon>
    </lineage>
</organism>
<comment type="caution">
    <text evidence="2">The sequence shown here is derived from an EMBL/GenBank/DDBJ whole genome shotgun (WGS) entry which is preliminary data.</text>
</comment>
<accession>A0A418V9T7</accession>
<dbReference type="RefSeq" id="WP_119765310.1">
    <property type="nucleotide sequence ID" value="NZ_QYUJ01000014.1"/>
</dbReference>
<evidence type="ECO:0000313" key="2">
    <source>
        <dbReference type="EMBL" id="RJF72816.1"/>
    </source>
</evidence>